<dbReference type="Proteomes" id="UP001482513">
    <property type="component" value="Unassembled WGS sequence"/>
</dbReference>
<gene>
    <name evidence="2" type="ORF">NC992_25545</name>
</gene>
<evidence type="ECO:0008006" key="4">
    <source>
        <dbReference type="Google" id="ProtNLM"/>
    </source>
</evidence>
<feature type="compositionally biased region" description="Pro residues" evidence="1">
    <location>
        <begin position="12"/>
        <end position="27"/>
    </location>
</feature>
<accession>A0ABV0KBW0</accession>
<evidence type="ECO:0000313" key="2">
    <source>
        <dbReference type="EMBL" id="MEP0950257.1"/>
    </source>
</evidence>
<name>A0ABV0KBW0_9CYAN</name>
<organism evidence="2 3">
    <name type="scientific">Leptolyngbya subtilissima DQ-A4</name>
    <dbReference type="NCBI Taxonomy" id="2933933"/>
    <lineage>
        <taxon>Bacteria</taxon>
        <taxon>Bacillati</taxon>
        <taxon>Cyanobacteriota</taxon>
        <taxon>Cyanophyceae</taxon>
        <taxon>Leptolyngbyales</taxon>
        <taxon>Leptolyngbyaceae</taxon>
        <taxon>Leptolyngbya group</taxon>
        <taxon>Leptolyngbya</taxon>
    </lineage>
</organism>
<comment type="caution">
    <text evidence="2">The sequence shown here is derived from an EMBL/GenBank/DDBJ whole genome shotgun (WGS) entry which is preliminary data.</text>
</comment>
<reference evidence="2 3" key="1">
    <citation type="submission" date="2022-04" db="EMBL/GenBank/DDBJ databases">
        <title>Positive selection, recombination, and allopatry shape intraspecific diversity of widespread and dominant cyanobacteria.</title>
        <authorList>
            <person name="Wei J."/>
            <person name="Shu W."/>
            <person name="Hu C."/>
        </authorList>
    </citation>
    <scope>NUCLEOTIDE SEQUENCE [LARGE SCALE GENOMIC DNA]</scope>
    <source>
        <strain evidence="2 3">DQ-A4</strain>
    </source>
</reference>
<keyword evidence="3" id="KW-1185">Reference proteome</keyword>
<protein>
    <recommendedName>
        <fullName evidence="4">ATPase involved in DNA repair</fullName>
    </recommendedName>
</protein>
<evidence type="ECO:0000256" key="1">
    <source>
        <dbReference type="SAM" id="MobiDB-lite"/>
    </source>
</evidence>
<proteinExistence type="predicted"/>
<sequence length="413" mass="46927">MKTASTCLAMPPLSPGTTPQPPEPLPQPDANGTAPIATLVEELFMAHLQRRLGGIDGVMQRLTAEIERICTMSDRIQASGDVSHWQTALVRHRVSKCLAYYDMGSNRGRVELHSSLSAIVYRHVAPHGSHLGFKGRYALLEDFMQIFYIEVLNAFRREHELPATYTPRTRLELAEYMAFSEQYAKRRINLRGGSQQLIVLRAQAFSRRQPAETSVDMALVSEGAKTEAAESHARSSVVQQVREKMMAEVDDPGDGVMRDRVINALMQYLKDQNQTDCVDYLVLKLKDCSAAEIDDILGLSARERDYLQQRFKYHVEKFSQQHEWQLVHQWLGANLEARLGMTPTEWGEFLTTLPSDYRWFLDLKQQQIGNAALTDEAIAHTLGWTPKKVQRNWTKVLKLAWTFRNQVRGAEAG</sequence>
<feature type="region of interest" description="Disordered" evidence="1">
    <location>
        <begin position="1"/>
        <end position="32"/>
    </location>
</feature>
<evidence type="ECO:0000313" key="3">
    <source>
        <dbReference type="Proteomes" id="UP001482513"/>
    </source>
</evidence>
<dbReference type="RefSeq" id="WP_242021518.1">
    <property type="nucleotide sequence ID" value="NZ_JAMPKX010000025.1"/>
</dbReference>
<dbReference type="EMBL" id="JAMPKX010000025">
    <property type="protein sequence ID" value="MEP0950257.1"/>
    <property type="molecule type" value="Genomic_DNA"/>
</dbReference>